<evidence type="ECO:0000313" key="1">
    <source>
        <dbReference type="EMBL" id="TGB06054.1"/>
    </source>
</evidence>
<dbReference type="RefSeq" id="WP_135340223.1">
    <property type="nucleotide sequence ID" value="NZ_JBHLTX010000045.1"/>
</dbReference>
<proteinExistence type="predicted"/>
<organism evidence="1 2">
    <name type="scientific">Streptomyces palmae</name>
    <dbReference type="NCBI Taxonomy" id="1701085"/>
    <lineage>
        <taxon>Bacteria</taxon>
        <taxon>Bacillati</taxon>
        <taxon>Actinomycetota</taxon>
        <taxon>Actinomycetes</taxon>
        <taxon>Kitasatosporales</taxon>
        <taxon>Streptomycetaceae</taxon>
        <taxon>Streptomyces</taxon>
    </lineage>
</organism>
<dbReference type="AlphaFoldDB" id="A0A4Z0H6K8"/>
<dbReference type="NCBIfam" id="NF033212">
    <property type="entry name" value="SapB_AmfS_lanti"/>
    <property type="match status" value="1"/>
</dbReference>
<protein>
    <submittedName>
        <fullName evidence="1">SapB/AmfS family lantipeptide</fullName>
    </submittedName>
</protein>
<name>A0A4Z0H6K8_9ACTN</name>
<reference evidence="1 2" key="1">
    <citation type="submission" date="2019-03" db="EMBL/GenBank/DDBJ databases">
        <authorList>
            <person name="Gonzalez-Pimentel J.L."/>
        </authorList>
    </citation>
    <scope>NUCLEOTIDE SEQUENCE [LARGE SCALE GENOMIC DNA]</scope>
    <source>
        <strain evidence="1 2">JCM 31289</strain>
    </source>
</reference>
<sequence>MVIFDLQNLDVDDKHSGEAPASEGSLLTCDMESAVSILLCG</sequence>
<accession>A0A4Z0H6K8</accession>
<evidence type="ECO:0000313" key="2">
    <source>
        <dbReference type="Proteomes" id="UP000297948"/>
    </source>
</evidence>
<dbReference type="Pfam" id="PF19402">
    <property type="entry name" value="RamS"/>
    <property type="match status" value="1"/>
</dbReference>
<dbReference type="InterPro" id="IPR045825">
    <property type="entry name" value="RamS"/>
</dbReference>
<keyword evidence="2" id="KW-1185">Reference proteome</keyword>
<dbReference type="Proteomes" id="UP000297948">
    <property type="component" value="Unassembled WGS sequence"/>
</dbReference>
<gene>
    <name evidence="1" type="ORF">E4099_18605</name>
</gene>
<comment type="caution">
    <text evidence="1">The sequence shown here is derived from an EMBL/GenBank/DDBJ whole genome shotgun (WGS) entry which is preliminary data.</text>
</comment>
<dbReference type="EMBL" id="SRID01000175">
    <property type="protein sequence ID" value="TGB06054.1"/>
    <property type="molecule type" value="Genomic_DNA"/>
</dbReference>